<organism evidence="3 4">
    <name type="scientific">Polypedilum vanderplanki</name>
    <name type="common">Sleeping chironomid midge</name>
    <dbReference type="NCBI Taxonomy" id="319348"/>
    <lineage>
        <taxon>Eukaryota</taxon>
        <taxon>Metazoa</taxon>
        <taxon>Ecdysozoa</taxon>
        <taxon>Arthropoda</taxon>
        <taxon>Hexapoda</taxon>
        <taxon>Insecta</taxon>
        <taxon>Pterygota</taxon>
        <taxon>Neoptera</taxon>
        <taxon>Endopterygota</taxon>
        <taxon>Diptera</taxon>
        <taxon>Nematocera</taxon>
        <taxon>Chironomoidea</taxon>
        <taxon>Chironomidae</taxon>
        <taxon>Chironominae</taxon>
        <taxon>Polypedilum</taxon>
        <taxon>Polypedilum</taxon>
    </lineage>
</organism>
<dbReference type="SUPFAM" id="SSF57667">
    <property type="entry name" value="beta-beta-alpha zinc fingers"/>
    <property type="match status" value="1"/>
</dbReference>
<dbReference type="Pfam" id="PF00096">
    <property type="entry name" value="zf-C2H2"/>
    <property type="match status" value="1"/>
</dbReference>
<dbReference type="AlphaFoldDB" id="A0A9J6BKB7"/>
<comment type="caution">
    <text evidence="3">The sequence shown here is derived from an EMBL/GenBank/DDBJ whole genome shotgun (WGS) entry which is preliminary data.</text>
</comment>
<reference evidence="3" key="1">
    <citation type="submission" date="2021-03" db="EMBL/GenBank/DDBJ databases">
        <title>Chromosome level genome of the anhydrobiotic midge Polypedilum vanderplanki.</title>
        <authorList>
            <person name="Yoshida Y."/>
            <person name="Kikawada T."/>
            <person name="Gusev O."/>
        </authorList>
    </citation>
    <scope>NUCLEOTIDE SEQUENCE</scope>
    <source>
        <strain evidence="3">NIAS01</strain>
        <tissue evidence="3">Whole body or cell culture</tissue>
    </source>
</reference>
<dbReference type="GO" id="GO:0008270">
    <property type="term" value="F:zinc ion binding"/>
    <property type="evidence" value="ECO:0007669"/>
    <property type="project" value="UniProtKB-KW"/>
</dbReference>
<keyword evidence="1" id="KW-0479">Metal-binding</keyword>
<evidence type="ECO:0000313" key="4">
    <source>
        <dbReference type="Proteomes" id="UP001107558"/>
    </source>
</evidence>
<evidence type="ECO:0000313" key="3">
    <source>
        <dbReference type="EMBL" id="KAG5670160.1"/>
    </source>
</evidence>
<sequence>MQASSKSPGAQIQSQHLQMTNSVSQVTRIYRPSINQPNVPLVSITPNIVRSSLVQARVSDNSSSANQNQQSQSQQQSIATLATQQLQQQQEVISSYDKLIKAVRKIAEKQNKFIQKMNEITENFNNLVAKQTNFEKEVREKLDEIISKYNGICQTSNKGQENDLDDLLETIDLQESISLISVSKMNKPQIAIKSEISGNYEQQSLTKNVRNVRSKYARNMNFSQRRTTKGHNPRFQCNLCEKNYSRNDGLRRHIRREHEDEDEYFENV</sequence>
<dbReference type="PROSITE" id="PS00028">
    <property type="entry name" value="ZINC_FINGER_C2H2_1"/>
    <property type="match status" value="1"/>
</dbReference>
<feature type="domain" description="C2H2-type" evidence="2">
    <location>
        <begin position="235"/>
        <end position="263"/>
    </location>
</feature>
<dbReference type="Proteomes" id="UP001107558">
    <property type="component" value="Chromosome 3"/>
</dbReference>
<dbReference type="PROSITE" id="PS50157">
    <property type="entry name" value="ZINC_FINGER_C2H2_2"/>
    <property type="match status" value="1"/>
</dbReference>
<dbReference type="InterPro" id="IPR013087">
    <property type="entry name" value="Znf_C2H2_type"/>
</dbReference>
<dbReference type="SMART" id="SM00355">
    <property type="entry name" value="ZnF_C2H2"/>
    <property type="match status" value="1"/>
</dbReference>
<evidence type="ECO:0000259" key="2">
    <source>
        <dbReference type="PROSITE" id="PS50157"/>
    </source>
</evidence>
<proteinExistence type="predicted"/>
<accession>A0A9J6BKB7</accession>
<name>A0A9J6BKB7_POLVA</name>
<gene>
    <name evidence="3" type="ORF">PVAND_000441</name>
</gene>
<dbReference type="EMBL" id="JADBJN010000003">
    <property type="protein sequence ID" value="KAG5670160.1"/>
    <property type="molecule type" value="Genomic_DNA"/>
</dbReference>
<evidence type="ECO:0000256" key="1">
    <source>
        <dbReference type="PROSITE-ProRule" id="PRU00042"/>
    </source>
</evidence>
<protein>
    <recommendedName>
        <fullName evidence="2">C2H2-type domain-containing protein</fullName>
    </recommendedName>
</protein>
<dbReference type="Gene3D" id="3.30.160.60">
    <property type="entry name" value="Classic Zinc Finger"/>
    <property type="match status" value="1"/>
</dbReference>
<dbReference type="InterPro" id="IPR036236">
    <property type="entry name" value="Znf_C2H2_sf"/>
</dbReference>
<keyword evidence="1" id="KW-0862">Zinc</keyword>
<keyword evidence="1" id="KW-0863">Zinc-finger</keyword>
<keyword evidence="4" id="KW-1185">Reference proteome</keyword>